<sequence length="875" mass="92293">MDRRIGAGQHKLRLMADGQHRARQHARPRGTALHLPCRDQAQLIGRIRQADGGVRYRAVRVQRRLHAGRQRERAGKACRDRVLAVGHLQAPLRVQAGGQGVQVIPRRGGVGAGNQLARVWTAHGDAQRYARRVDHDAGADCVQQVLNGAHAFQADIDPGISLVREQEGQRRAFGRRIARGQVRQVGLCRHTRESPGVDDVGAAALHHEAEVIHIRECAVDIDATLADPNLAVVQGHILAARGQLDGVRPGRTDHLGGVGVADDEVVGQAGRAVQHGLPRKARGVDPIAVFAADDAGTGDSGVSRRGGQGLAGRTLDPGGAAGLLERHITHAATCRRLRHVVRAIDARQAISGHHEFGGGVCARAARDRIAPAQEQDLMLGVGARARLDDPACHQAADQYRIAGKGGRIDQRRTQPAIEPRVAEHAMQGIDQRRVRQAGSQWRAVSGIRTGELRVGQREIPFTVFVQRIAERARLGPQFVRALIPGEGVVAQTAPQDVGARAANQGQIAEIVRAVQRDDSARMIGSVQRRGGVDGAIVLQGHGVHAAQGHGRDRACAHGRVRQRGRGLVAAKRGVAFHARNVFGCAADGQVADHQIVAAATADAVLSAAVGHGDDVVAQAADDVVAVVAARADDIADVQHARQAAGVVKTRIAVLEVQVDGDVVFVGRVVQRGLAGHAEEHLNIKIADQRGRACHVVDAAVCGQPGAQEDADAAPGLHAGRHVGAKLGKVQGVAALASLLGQGESESAARDDVGVAAAAAGNDVLRAIDGDGRVAYHRDLVAALRGTLDCADRPHVAESGRRRRRNFFAIGVCRGAGQIDRDAGCIAAVVQKRLAVQGGADQVEGLVADLQALRAVGRLEQHVDRVLGPVVVRIDG</sequence>
<organism evidence="1 2">
    <name type="scientific">Achromobacter pestifer</name>
    <dbReference type="NCBI Taxonomy" id="1353889"/>
    <lineage>
        <taxon>Bacteria</taxon>
        <taxon>Pseudomonadati</taxon>
        <taxon>Pseudomonadota</taxon>
        <taxon>Betaproteobacteria</taxon>
        <taxon>Burkholderiales</taxon>
        <taxon>Alcaligenaceae</taxon>
        <taxon>Achromobacter</taxon>
    </lineage>
</organism>
<protein>
    <submittedName>
        <fullName evidence="1">Uncharacterized protein</fullName>
    </submittedName>
</protein>
<gene>
    <name evidence="1" type="ORF">LMG3431_02330</name>
</gene>
<proteinExistence type="predicted"/>
<accession>A0A6S6YTM0</accession>
<dbReference type="AlphaFoldDB" id="A0A6S6YTM0"/>
<evidence type="ECO:0000313" key="2">
    <source>
        <dbReference type="Proteomes" id="UP000494108"/>
    </source>
</evidence>
<dbReference type="Proteomes" id="UP000494108">
    <property type="component" value="Unassembled WGS sequence"/>
</dbReference>
<dbReference type="EMBL" id="CADIJX010000002">
    <property type="protein sequence ID" value="CAB3643538.1"/>
    <property type="molecule type" value="Genomic_DNA"/>
</dbReference>
<name>A0A6S6YTM0_9BURK</name>
<keyword evidence="2" id="KW-1185">Reference proteome</keyword>
<evidence type="ECO:0000313" key="1">
    <source>
        <dbReference type="EMBL" id="CAB3643538.1"/>
    </source>
</evidence>
<reference evidence="1 2" key="1">
    <citation type="submission" date="2020-04" db="EMBL/GenBank/DDBJ databases">
        <authorList>
            <person name="De Canck E."/>
        </authorList>
    </citation>
    <scope>NUCLEOTIDE SEQUENCE [LARGE SCALE GENOMIC DNA]</scope>
    <source>
        <strain evidence="1 2">LMG 3431</strain>
    </source>
</reference>